<dbReference type="OrthoDB" id="273613at2759"/>
<feature type="region of interest" description="Disordered" evidence="2">
    <location>
        <begin position="1287"/>
        <end position="1310"/>
    </location>
</feature>
<evidence type="ECO:0000313" key="3">
    <source>
        <dbReference type="EMBL" id="GET89093.1"/>
    </source>
</evidence>
<feature type="region of interest" description="Disordered" evidence="2">
    <location>
        <begin position="734"/>
        <end position="763"/>
    </location>
</feature>
<accession>A0A640KHR6</accession>
<organism evidence="3 4">
    <name type="scientific">Leishmania tarentolae</name>
    <name type="common">Sauroleishmania tarentolae</name>
    <dbReference type="NCBI Taxonomy" id="5689"/>
    <lineage>
        <taxon>Eukaryota</taxon>
        <taxon>Discoba</taxon>
        <taxon>Euglenozoa</taxon>
        <taxon>Kinetoplastea</taxon>
        <taxon>Metakinetoplastina</taxon>
        <taxon>Trypanosomatida</taxon>
        <taxon>Trypanosomatidae</taxon>
        <taxon>Leishmaniinae</taxon>
        <taxon>Leishmania</taxon>
        <taxon>lizard Leishmania</taxon>
    </lineage>
</organism>
<reference evidence="3" key="1">
    <citation type="submission" date="2019-11" db="EMBL/GenBank/DDBJ databases">
        <title>Leishmania tarentolae CDS.</title>
        <authorList>
            <person name="Goto Y."/>
            <person name="Yamagishi J."/>
        </authorList>
    </citation>
    <scope>NUCLEOTIDE SEQUENCE [LARGE SCALE GENOMIC DNA]</scope>
    <source>
        <strain evidence="3">Parrot Tar II</strain>
    </source>
</reference>
<feature type="coiled-coil region" evidence="1">
    <location>
        <begin position="180"/>
        <end position="207"/>
    </location>
</feature>
<feature type="compositionally biased region" description="Basic and acidic residues" evidence="2">
    <location>
        <begin position="625"/>
        <end position="640"/>
    </location>
</feature>
<dbReference type="Proteomes" id="UP000419144">
    <property type="component" value="Unassembled WGS sequence"/>
</dbReference>
<feature type="coiled-coil region" evidence="1">
    <location>
        <begin position="105"/>
        <end position="132"/>
    </location>
</feature>
<feature type="coiled-coil region" evidence="1">
    <location>
        <begin position="236"/>
        <end position="303"/>
    </location>
</feature>
<comment type="caution">
    <text evidence="3">The sequence shown here is derived from an EMBL/GenBank/DDBJ whole genome shotgun (WGS) entry which is preliminary data.</text>
</comment>
<evidence type="ECO:0000256" key="2">
    <source>
        <dbReference type="SAM" id="MobiDB-lite"/>
    </source>
</evidence>
<sequence length="1332" mass="145639">MYHRNLFFSRACTSSICSLSLSLSYSLTERHRHSMGHSRTLSFVQRELKDPASLREYEGEMEITVSSQAAGQQAVARAEAAVAAATLPLLMMRHRSTAEQREAFLNQVYTDYAELQNQREEINNRKRQMDFSMYDSNRQDMYDILFADVDASDGALGDWDTWERVEAAVKRYAYGKPRHTAEEKKEMNAMESRIDTLSEVLQEKATKADCLSFNLDAVQKELAGVLRLLYLKDTEIRKLKSQNSTAQLQLRHLELQCAELRGFYNENEPSVLKKDLGFLIEANKALEGENAQLRRLLNAEASAAGTTLRHHAFLEETAATVFESTHELDEPPTYNVTEEDLDRCLDDDSYRRKLLKEKIPLSGAIVEAKSETEAWKRRLEAEVNCAMGMLDCDALLTPQMARQPNALGRTRGELSTNDNVIVSYATYEKIAEAQPFMKTVSLVAAPVLQSVISSSAAVQQAGLTTARENTTKGLLSRSTAPCLMDDASHPEQQVEAPQEATKGAKRGVSTRTSRQKKTAPSTSVVTAPVTAHHSAPLAGGSTALSAVKGTASGPPAGRTVATTASATASSRAPAWAQLKSALLQCAELSRANAFRRELLHVQYLRQQLLEERERAASLVAAESHSAVHGEAPQRREDAGQSREVQSASLTDEQDAENAAFPYMGEETMEAASFSASSSMNTAPERLRHLVEESRLSARESDWDGGEVDGCPIGSALQGGGGLSMSPDHALHSTSREHRAGRSVTGKAACAPSTSGKHGRNRNQASSMAVDVLPTAAQPQETTDSYAGAVVVPASSPTQRGNRGAGGTATDGVSRASEKYLAQRCGVRPETLAAQANWLRQQTQQLALDAAAFGKEVQEAFGLLSMLFAQQQLHVNDTPEEDILWAMRATAQGALEEAAIARAKYVLEKKFGAPLHNLSSSMAVPLSEKATDEEWLAHELRGVALEMIRNTQQSHAMDGLDVRGYSVGATSQAVRSVLKGSPRGAVATGHGAGHHADDFFEEDIVQVCSTNPKGTYGAANRWGRIPVTNPTNGHPHIVEDMHEEETPQSMRLPPQAVHDGHCIRRIAERKPLQPMDWYSVAGDVVGVEFPGANHRRISQEPNTRVGGVRTAAILSPTPLWWCASPSDIESLRPTVLRYDFGSVRQKAQERVSTDVKQETSYIFGNSFDDFVLQYIAPIISIATKVSSGSGMDPALRAAVRQLREKAHKQCKRDVHLLLTRVANNIRTRNLLRGGVFHGEGFVSYLSVLYNKWRYRLEQERLQVRAEKYAKQAALLSLMHLQAPAGFPTAKVAPPRGSSTRAPGGRIGGDGGCSPHYPLQASSYHFDRVKFGTP</sequence>
<evidence type="ECO:0000256" key="1">
    <source>
        <dbReference type="SAM" id="Coils"/>
    </source>
</evidence>
<name>A0A640KHR6_LEITA</name>
<dbReference type="EMBL" id="BLBS01000034">
    <property type="protein sequence ID" value="GET89093.1"/>
    <property type="molecule type" value="Genomic_DNA"/>
</dbReference>
<feature type="region of interest" description="Disordered" evidence="2">
    <location>
        <begin position="620"/>
        <end position="655"/>
    </location>
</feature>
<feature type="region of interest" description="Disordered" evidence="2">
    <location>
        <begin position="483"/>
        <end position="530"/>
    </location>
</feature>
<keyword evidence="1" id="KW-0175">Coiled coil</keyword>
<feature type="compositionally biased region" description="Polar residues" evidence="2">
    <location>
        <begin position="751"/>
        <end position="763"/>
    </location>
</feature>
<keyword evidence="4" id="KW-1185">Reference proteome</keyword>
<evidence type="ECO:0000313" key="4">
    <source>
        <dbReference type="Proteomes" id="UP000419144"/>
    </source>
</evidence>
<gene>
    <name evidence="3" type="ORF">LtaPh_2500400</name>
</gene>
<protein>
    <submittedName>
        <fullName evidence="3">Uncharacterized protein</fullName>
    </submittedName>
</protein>
<proteinExistence type="predicted"/>
<dbReference type="VEuPathDB" id="TriTrypDB:LtaPh_2500400"/>